<protein>
    <submittedName>
        <fullName evidence="9">RPA interacting protein</fullName>
    </submittedName>
</protein>
<dbReference type="AlphaFoldDB" id="A0A1A8CXP4"/>
<dbReference type="EMBL" id="HADZ01019485">
    <property type="protein sequence ID" value="SBP83426.1"/>
    <property type="molecule type" value="Transcribed_RNA"/>
</dbReference>
<sequence>MLKCDVSEAVLTSLMDAQLRHRLLYKRSSPPWREVFRRRCVDRLKNSRSRLVDRYRQRSTAGALSIVDEVMEEEWTALQAEDRRLLSLRGPRNMQEVGGVVQEYDELAVLDEIQQELMSHEISIIQEYERNLQLEQQYLSSVVEDMEHMHVICPICHTNNLSINSCFVSCPCGLHISTKGSVTPDVLQHLLESRVSEHRETCLQSPVFSIAPGAERSPCLFISCKVRHGRNPAGDWCSALMQIIQLLMKRNERGPAGSSSPPVVIVLILVDLNPFLLRF</sequence>
<dbReference type="PANTHER" id="PTHR31742">
    <property type="entry name" value="RPA-INTERACTING PROTEIN RPAIN"/>
    <property type="match status" value="1"/>
</dbReference>
<dbReference type="InterPro" id="IPR028156">
    <property type="entry name" value="RIP"/>
</dbReference>
<evidence type="ECO:0000259" key="6">
    <source>
        <dbReference type="Pfam" id="PF14766"/>
    </source>
</evidence>
<feature type="domain" description="RPA-interacting protein central" evidence="7">
    <location>
        <begin position="65"/>
        <end position="143"/>
    </location>
</feature>
<evidence type="ECO:0000313" key="9">
    <source>
        <dbReference type="EMBL" id="SBP83426.1"/>
    </source>
</evidence>
<feature type="domain" description="RPA-interacting protein C-terminal" evidence="8">
    <location>
        <begin position="152"/>
        <end position="225"/>
    </location>
</feature>
<reference evidence="9" key="2">
    <citation type="submission" date="2016-06" db="EMBL/GenBank/DDBJ databases">
        <title>The genome of a short-lived fish provides insights into sex chromosome evolution and the genetic control of aging.</title>
        <authorList>
            <person name="Reichwald K."/>
            <person name="Felder M."/>
            <person name="Petzold A."/>
            <person name="Koch P."/>
            <person name="Groth M."/>
            <person name="Platzer M."/>
        </authorList>
    </citation>
    <scope>NUCLEOTIDE SEQUENCE</scope>
    <source>
        <tissue evidence="9">Brain</tissue>
    </source>
</reference>
<evidence type="ECO:0000259" key="7">
    <source>
        <dbReference type="Pfam" id="PF14767"/>
    </source>
</evidence>
<evidence type="ECO:0000256" key="1">
    <source>
        <dbReference type="ARBA" id="ARBA00004123"/>
    </source>
</evidence>
<evidence type="ECO:0000256" key="5">
    <source>
        <dbReference type="ARBA" id="ARBA00023242"/>
    </source>
</evidence>
<dbReference type="InterPro" id="IPR028155">
    <property type="entry name" value="RPA_interact_central"/>
</dbReference>
<keyword evidence="3" id="KW-0863">Zinc-finger</keyword>
<dbReference type="GO" id="GO:0016605">
    <property type="term" value="C:PML body"/>
    <property type="evidence" value="ECO:0007669"/>
    <property type="project" value="TreeGrafter"/>
</dbReference>
<evidence type="ECO:0000259" key="8">
    <source>
        <dbReference type="Pfam" id="PF14768"/>
    </source>
</evidence>
<evidence type="ECO:0000256" key="3">
    <source>
        <dbReference type="ARBA" id="ARBA00022771"/>
    </source>
</evidence>
<dbReference type="InterPro" id="IPR028159">
    <property type="entry name" value="RPA_interact_C_dom"/>
</dbReference>
<dbReference type="PANTHER" id="PTHR31742:SF1">
    <property type="entry name" value="RPA-INTERACTING PROTEIN"/>
    <property type="match status" value="1"/>
</dbReference>
<dbReference type="GO" id="GO:0006606">
    <property type="term" value="P:protein import into nucleus"/>
    <property type="evidence" value="ECO:0007669"/>
    <property type="project" value="TreeGrafter"/>
</dbReference>
<dbReference type="Pfam" id="PF14768">
    <property type="entry name" value="RPA_interact_C"/>
    <property type="match status" value="1"/>
</dbReference>
<accession>A0A1A8CXP4</accession>
<dbReference type="Pfam" id="PF14767">
    <property type="entry name" value="RPA_interact_M"/>
    <property type="match status" value="1"/>
</dbReference>
<dbReference type="InterPro" id="IPR028158">
    <property type="entry name" value="RPA_interact_N_dom"/>
</dbReference>
<evidence type="ECO:0000256" key="2">
    <source>
        <dbReference type="ARBA" id="ARBA00022723"/>
    </source>
</evidence>
<dbReference type="GO" id="GO:0008270">
    <property type="term" value="F:zinc ion binding"/>
    <property type="evidence" value="ECO:0007669"/>
    <property type="project" value="UniProtKB-KW"/>
</dbReference>
<reference evidence="9" key="1">
    <citation type="submission" date="2016-05" db="EMBL/GenBank/DDBJ databases">
        <authorList>
            <person name="Lavstsen T."/>
            <person name="Jespersen J.S."/>
        </authorList>
    </citation>
    <scope>NUCLEOTIDE SEQUENCE</scope>
    <source>
        <tissue evidence="9">Brain</tissue>
    </source>
</reference>
<proteinExistence type="predicted"/>
<keyword evidence="2" id="KW-0479">Metal-binding</keyword>
<comment type="subcellular location">
    <subcellularLocation>
        <location evidence="1">Nucleus</location>
    </subcellularLocation>
</comment>
<dbReference type="Pfam" id="PF14766">
    <property type="entry name" value="RPA_interact_N"/>
    <property type="match status" value="1"/>
</dbReference>
<name>A0A1A8CXP4_NOTKA</name>
<keyword evidence="5" id="KW-0539">Nucleus</keyword>
<gene>
    <name evidence="9" type="primary">RPAIN</name>
</gene>
<feature type="domain" description="RPA-interacting protein N-terminal" evidence="6">
    <location>
        <begin position="20"/>
        <end position="57"/>
    </location>
</feature>
<organism evidence="9">
    <name type="scientific">Nothobranchius kadleci</name>
    <name type="common">African annual killifish</name>
    <dbReference type="NCBI Taxonomy" id="1051664"/>
    <lineage>
        <taxon>Eukaryota</taxon>
        <taxon>Metazoa</taxon>
        <taxon>Chordata</taxon>
        <taxon>Craniata</taxon>
        <taxon>Vertebrata</taxon>
        <taxon>Euteleostomi</taxon>
        <taxon>Actinopterygii</taxon>
        <taxon>Neopterygii</taxon>
        <taxon>Teleostei</taxon>
        <taxon>Neoteleostei</taxon>
        <taxon>Acanthomorphata</taxon>
        <taxon>Ovalentaria</taxon>
        <taxon>Atherinomorphae</taxon>
        <taxon>Cyprinodontiformes</taxon>
        <taxon>Nothobranchiidae</taxon>
        <taxon>Nothobranchius</taxon>
    </lineage>
</organism>
<keyword evidence="4" id="KW-0862">Zinc</keyword>
<evidence type="ECO:0000256" key="4">
    <source>
        <dbReference type="ARBA" id="ARBA00022833"/>
    </source>
</evidence>